<comment type="caution">
    <text evidence="2">The sequence shown here is derived from an EMBL/GenBank/DDBJ whole genome shotgun (WGS) entry which is preliminary data.</text>
</comment>
<proteinExistence type="predicted"/>
<evidence type="ECO:0000313" key="3">
    <source>
        <dbReference type="Proteomes" id="UP001518680"/>
    </source>
</evidence>
<sequence length="202" mass="22584">MNTLFEAVGSAPTLDFSPIIEPLQLLQGFLVRTAAPCLVLVVVLVVLVELSWRPLLLLHYRRVAERQGYQRDESGIWAYLRGFRLVARRHKLGVSDPRHTPNPGLTGEDARKDKPRFLFAERVGKPQRHDRGIALAVKPAYGQSVRDLASQLGVRVAPEIRQKFAPVLQGEEVIIEENSGRVLLIVQTMIPGQQQPSTSLLD</sequence>
<keyword evidence="1" id="KW-1133">Transmembrane helix</keyword>
<feature type="transmembrane region" description="Helical" evidence="1">
    <location>
        <begin position="29"/>
        <end position="52"/>
    </location>
</feature>
<keyword evidence="1" id="KW-0812">Transmembrane</keyword>
<dbReference type="RefSeq" id="WP_200446412.1">
    <property type="nucleotide sequence ID" value="NZ_JAACBX020000002.1"/>
</dbReference>
<name>A0ABS1Y7T5_9CORY</name>
<evidence type="ECO:0000256" key="1">
    <source>
        <dbReference type="SAM" id="Phobius"/>
    </source>
</evidence>
<dbReference type="EMBL" id="JAACBX020000002">
    <property type="protein sequence ID" value="MBM0244457.1"/>
    <property type="molecule type" value="Genomic_DNA"/>
</dbReference>
<evidence type="ECO:0000313" key="2">
    <source>
        <dbReference type="EMBL" id="MBM0244457.1"/>
    </source>
</evidence>
<keyword evidence="3" id="KW-1185">Reference proteome</keyword>
<gene>
    <name evidence="2" type="ORF">GWO63_009380</name>
</gene>
<accession>A0ABS1Y7T5</accession>
<reference evidence="2 3" key="1">
    <citation type="submission" date="2021-01" db="EMBL/GenBank/DDBJ databases">
        <title>Complete genome sequences of Corynebacterium macginleyi strains isolated from infectious keratitis.</title>
        <authorList>
            <person name="Sagerfors S."/>
            <person name="Poehlein A."/>
            <person name="Soderquist B."/>
            <person name="Bruggemann H."/>
        </authorList>
    </citation>
    <scope>NUCLEOTIDE SEQUENCE [LARGE SCALE GENOMIC DNA]</scope>
    <source>
        <strain evidence="2 3">12T220</strain>
    </source>
</reference>
<organism evidence="2 3">
    <name type="scientific">Corynebacterium macginleyi</name>
    <dbReference type="NCBI Taxonomy" id="38290"/>
    <lineage>
        <taxon>Bacteria</taxon>
        <taxon>Bacillati</taxon>
        <taxon>Actinomycetota</taxon>
        <taxon>Actinomycetes</taxon>
        <taxon>Mycobacteriales</taxon>
        <taxon>Corynebacteriaceae</taxon>
        <taxon>Corynebacterium</taxon>
    </lineage>
</organism>
<protein>
    <submittedName>
        <fullName evidence="2">Uncharacterized protein</fullName>
    </submittedName>
</protein>
<dbReference type="Proteomes" id="UP001518680">
    <property type="component" value="Unassembled WGS sequence"/>
</dbReference>
<keyword evidence="1" id="KW-0472">Membrane</keyword>